<evidence type="ECO:0000313" key="2">
    <source>
        <dbReference type="EMBL" id="GAA2638276.1"/>
    </source>
</evidence>
<protein>
    <recommendedName>
        <fullName evidence="4">DUF4244 domain-containing protein</fullName>
    </recommendedName>
</protein>
<proteinExistence type="predicted"/>
<dbReference type="Pfam" id="PF14029">
    <property type="entry name" value="DUF4244"/>
    <property type="match status" value="1"/>
</dbReference>
<gene>
    <name evidence="2" type="ORF">GCM10010307_36520</name>
</gene>
<sequence length="113" mass="12159">MNGTGPAELDEVNESNDSTERIYTGVRMSRAMRVRVRAGRVQALAGRAWEAPTAWAVRRASAARRDAGMVTSEYAMGLIAAVGFAALLYEVLTSGQVKGALQDIVERALNGQF</sequence>
<dbReference type="InterPro" id="IPR025338">
    <property type="entry name" value="DUF4244"/>
</dbReference>
<dbReference type="Proteomes" id="UP001500151">
    <property type="component" value="Unassembled WGS sequence"/>
</dbReference>
<feature type="transmembrane region" description="Helical" evidence="1">
    <location>
        <begin position="74"/>
        <end position="92"/>
    </location>
</feature>
<evidence type="ECO:0000313" key="3">
    <source>
        <dbReference type="Proteomes" id="UP001500151"/>
    </source>
</evidence>
<comment type="caution">
    <text evidence="2">The sequence shown here is derived from an EMBL/GenBank/DDBJ whole genome shotgun (WGS) entry which is preliminary data.</text>
</comment>
<evidence type="ECO:0008006" key="4">
    <source>
        <dbReference type="Google" id="ProtNLM"/>
    </source>
</evidence>
<reference evidence="3" key="1">
    <citation type="journal article" date="2019" name="Int. J. Syst. Evol. Microbiol.">
        <title>The Global Catalogue of Microorganisms (GCM) 10K type strain sequencing project: providing services to taxonomists for standard genome sequencing and annotation.</title>
        <authorList>
            <consortium name="The Broad Institute Genomics Platform"/>
            <consortium name="The Broad Institute Genome Sequencing Center for Infectious Disease"/>
            <person name="Wu L."/>
            <person name="Ma J."/>
        </authorList>
    </citation>
    <scope>NUCLEOTIDE SEQUENCE [LARGE SCALE GENOMIC DNA]</scope>
    <source>
        <strain evidence="3">JCM 4524</strain>
    </source>
</reference>
<keyword evidence="1" id="KW-0812">Transmembrane</keyword>
<keyword evidence="1" id="KW-0472">Membrane</keyword>
<accession>A0ABP6DAV6</accession>
<evidence type="ECO:0000256" key="1">
    <source>
        <dbReference type="SAM" id="Phobius"/>
    </source>
</evidence>
<keyword evidence="3" id="KW-1185">Reference proteome</keyword>
<name>A0ABP6DAV6_9ACTN</name>
<dbReference type="EMBL" id="BAAASJ010000035">
    <property type="protein sequence ID" value="GAA2638276.1"/>
    <property type="molecule type" value="Genomic_DNA"/>
</dbReference>
<organism evidence="2 3">
    <name type="scientific">Streptomyces vastus</name>
    <dbReference type="NCBI Taxonomy" id="285451"/>
    <lineage>
        <taxon>Bacteria</taxon>
        <taxon>Bacillati</taxon>
        <taxon>Actinomycetota</taxon>
        <taxon>Actinomycetes</taxon>
        <taxon>Kitasatosporales</taxon>
        <taxon>Streptomycetaceae</taxon>
        <taxon>Streptomyces</taxon>
    </lineage>
</organism>
<keyword evidence="1" id="KW-1133">Transmembrane helix</keyword>